<organism evidence="2">
    <name type="scientific">uncultured Actinomycetospora sp</name>
    <dbReference type="NCBI Taxonomy" id="1135996"/>
    <lineage>
        <taxon>Bacteria</taxon>
        <taxon>Bacillati</taxon>
        <taxon>Actinomycetota</taxon>
        <taxon>Actinomycetes</taxon>
        <taxon>Pseudonocardiales</taxon>
        <taxon>Pseudonocardiaceae</taxon>
        <taxon>Actinomycetospora</taxon>
        <taxon>environmental samples</taxon>
    </lineage>
</organism>
<evidence type="ECO:0000256" key="1">
    <source>
        <dbReference type="SAM" id="MobiDB-lite"/>
    </source>
</evidence>
<accession>A0A6J4GYK0</accession>
<feature type="region of interest" description="Disordered" evidence="1">
    <location>
        <begin position="1"/>
        <end position="27"/>
    </location>
</feature>
<evidence type="ECO:0000313" key="2">
    <source>
        <dbReference type="EMBL" id="CAA9210333.1"/>
    </source>
</evidence>
<feature type="non-terminal residue" evidence="2">
    <location>
        <position position="1"/>
    </location>
</feature>
<feature type="non-terminal residue" evidence="2">
    <location>
        <position position="50"/>
    </location>
</feature>
<proteinExistence type="predicted"/>
<protein>
    <submittedName>
        <fullName evidence="2">Uncharacterized protein</fullName>
    </submittedName>
</protein>
<dbReference type="EMBL" id="CADCTH010000010">
    <property type="protein sequence ID" value="CAA9210333.1"/>
    <property type="molecule type" value="Genomic_DNA"/>
</dbReference>
<reference evidence="2" key="1">
    <citation type="submission" date="2020-02" db="EMBL/GenBank/DDBJ databases">
        <authorList>
            <person name="Meier V. D."/>
        </authorList>
    </citation>
    <scope>NUCLEOTIDE SEQUENCE</scope>
    <source>
        <strain evidence="2">AVDCRST_MAG54</strain>
    </source>
</reference>
<feature type="compositionally biased region" description="Gly residues" evidence="1">
    <location>
        <begin position="1"/>
        <end position="15"/>
    </location>
</feature>
<sequence length="50" mass="5352">ARQRCGGGRPPGSGAAGDVRHRARPGADAHRLLFDHLGYGRSDQREGQDL</sequence>
<dbReference type="AlphaFoldDB" id="A0A6J4GYK0"/>
<gene>
    <name evidence="2" type="ORF">AVDCRST_MAG54-66</name>
</gene>
<name>A0A6J4GYK0_9PSEU</name>